<accession>A0A1H2L1N0</accession>
<dbReference type="InterPro" id="IPR025745">
    <property type="entry name" value="Mrr-like_N_dom"/>
</dbReference>
<reference evidence="2 3" key="1">
    <citation type="submission" date="2016-10" db="EMBL/GenBank/DDBJ databases">
        <authorList>
            <person name="de Groot N.N."/>
        </authorList>
    </citation>
    <scope>NUCLEOTIDE SEQUENCE [LARGE SCALE GENOMIC DNA]</scope>
    <source>
        <strain evidence="2 3">DSM 44215</strain>
    </source>
</reference>
<sequence>MNQPVSSLPTKIELTRPILNLMSDDQSWSRVELRDAVADALHLTPKQRAETVKSGGTRLHSRVSWALYQLKVSGAVEAAGPGKAKITAFGHQLLDEHPDQLTSADLEASPQNLDDASTIDEDSENLPVFWFVGAVFGDQQGDEAYDHTDQFRAEGRWHAGTPHKYAEQILTMKPGDRIAIKAAFTRKHGLPFGCHPRDAVERSAERLISVVEVIERCNDVSSWIAAAADLLHELRD</sequence>
<evidence type="ECO:0000313" key="3">
    <source>
        <dbReference type="Proteomes" id="UP000183180"/>
    </source>
</evidence>
<dbReference type="EMBL" id="FNLM01000034">
    <property type="protein sequence ID" value="SDU74491.1"/>
    <property type="molecule type" value="Genomic_DNA"/>
</dbReference>
<gene>
    <name evidence="2" type="ORF">SAMN04488548_1344178</name>
</gene>
<evidence type="ECO:0000313" key="2">
    <source>
        <dbReference type="EMBL" id="SDU74491.1"/>
    </source>
</evidence>
<dbReference type="Proteomes" id="UP000183180">
    <property type="component" value="Unassembled WGS sequence"/>
</dbReference>
<feature type="domain" description="Restriction system protein Mrr-like N-terminal" evidence="1">
    <location>
        <begin position="13"/>
        <end position="95"/>
    </location>
</feature>
<dbReference type="RefSeq" id="WP_280141557.1">
    <property type="nucleotide sequence ID" value="NZ_FNLM01000034.1"/>
</dbReference>
<dbReference type="Pfam" id="PF14338">
    <property type="entry name" value="Mrr_N"/>
    <property type="match status" value="1"/>
</dbReference>
<dbReference type="STRING" id="158898.SAMN04488548_1344178"/>
<evidence type="ECO:0000259" key="1">
    <source>
        <dbReference type="Pfam" id="PF14338"/>
    </source>
</evidence>
<name>A0A1H2L1N0_9ACTN</name>
<protein>
    <submittedName>
        <fullName evidence="2">Mrr N-terminal domain-containing protein</fullName>
    </submittedName>
</protein>
<organism evidence="2 3">
    <name type="scientific">Gordonia westfalica</name>
    <dbReference type="NCBI Taxonomy" id="158898"/>
    <lineage>
        <taxon>Bacteria</taxon>
        <taxon>Bacillati</taxon>
        <taxon>Actinomycetota</taxon>
        <taxon>Actinomycetes</taxon>
        <taxon>Mycobacteriales</taxon>
        <taxon>Gordoniaceae</taxon>
        <taxon>Gordonia</taxon>
    </lineage>
</organism>
<proteinExistence type="predicted"/>
<dbReference type="AlphaFoldDB" id="A0A1H2L1N0"/>